<protein>
    <recommendedName>
        <fullName evidence="3">Nucleotidyl transferase AbiEii toxin, Type IV TA system</fullName>
    </recommendedName>
</protein>
<dbReference type="Proteomes" id="UP000198697">
    <property type="component" value="Unassembled WGS sequence"/>
</dbReference>
<sequence length="166" mass="19037">MENELLNSLVRICAALDAQQVEYLIVGGTAVALHGYFRYSTAPSGAAVTKPDLDFWYNPSYQNYFRLLDALESLGQNVDRFKAEQEPNPQKSYFRYEFEKFTLDLLPSLKASIKFASAYKNKQVVRLTGIEVPFMGYEDLLLDKATNARPKDLTDIQELKNRHQQE</sequence>
<organism evidence="1 2">
    <name type="scientific">Hymenobacter actinosclerus</name>
    <dbReference type="NCBI Taxonomy" id="82805"/>
    <lineage>
        <taxon>Bacteria</taxon>
        <taxon>Pseudomonadati</taxon>
        <taxon>Bacteroidota</taxon>
        <taxon>Cytophagia</taxon>
        <taxon>Cytophagales</taxon>
        <taxon>Hymenobacteraceae</taxon>
        <taxon>Hymenobacter</taxon>
    </lineage>
</organism>
<dbReference type="EMBL" id="FOHS01000002">
    <property type="protein sequence ID" value="SET44400.1"/>
    <property type="molecule type" value="Genomic_DNA"/>
</dbReference>
<reference evidence="2" key="1">
    <citation type="submission" date="2016-10" db="EMBL/GenBank/DDBJ databases">
        <authorList>
            <person name="Varghese N."/>
            <person name="Submissions S."/>
        </authorList>
    </citation>
    <scope>NUCLEOTIDE SEQUENCE [LARGE SCALE GENOMIC DNA]</scope>
    <source>
        <strain evidence="2">DSM 15310</strain>
    </source>
</reference>
<dbReference type="InterPro" id="IPR043519">
    <property type="entry name" value="NT_sf"/>
</dbReference>
<dbReference type="Gene3D" id="3.30.460.40">
    <property type="match status" value="1"/>
</dbReference>
<evidence type="ECO:0000313" key="1">
    <source>
        <dbReference type="EMBL" id="SET44400.1"/>
    </source>
</evidence>
<gene>
    <name evidence="1" type="ORF">SAMN04487998_1838</name>
</gene>
<name>A0A1I0EGF3_9BACT</name>
<keyword evidence="2" id="KW-1185">Reference proteome</keyword>
<dbReference type="SUPFAM" id="SSF81301">
    <property type="entry name" value="Nucleotidyltransferase"/>
    <property type="match status" value="1"/>
</dbReference>
<dbReference type="AlphaFoldDB" id="A0A1I0EGF3"/>
<dbReference type="RefSeq" id="WP_143069755.1">
    <property type="nucleotide sequence ID" value="NZ_FOHS01000002.1"/>
</dbReference>
<evidence type="ECO:0000313" key="2">
    <source>
        <dbReference type="Proteomes" id="UP000198697"/>
    </source>
</evidence>
<proteinExistence type="predicted"/>
<dbReference type="OrthoDB" id="121150at2"/>
<accession>A0A1I0EGF3</accession>
<evidence type="ECO:0008006" key="3">
    <source>
        <dbReference type="Google" id="ProtNLM"/>
    </source>
</evidence>